<gene>
    <name evidence="1" type="ORF">RPERSI_LOCUS4961</name>
</gene>
<dbReference type="Proteomes" id="UP000789920">
    <property type="component" value="Unassembled WGS sequence"/>
</dbReference>
<protein>
    <submittedName>
        <fullName evidence="1">19183_t:CDS:1</fullName>
    </submittedName>
</protein>
<keyword evidence="2" id="KW-1185">Reference proteome</keyword>
<sequence length="62" mass="7205">FIDTFNNKTSSSYLIVVENTALEVVYLLPNLSDNNQLHEDKTLNDNENFNNKILDEDKDMIQ</sequence>
<proteinExistence type="predicted"/>
<dbReference type="EMBL" id="CAJVQC010007227">
    <property type="protein sequence ID" value="CAG8576514.1"/>
    <property type="molecule type" value="Genomic_DNA"/>
</dbReference>
<evidence type="ECO:0000313" key="1">
    <source>
        <dbReference type="EMBL" id="CAG8576514.1"/>
    </source>
</evidence>
<reference evidence="1" key="1">
    <citation type="submission" date="2021-06" db="EMBL/GenBank/DDBJ databases">
        <authorList>
            <person name="Kallberg Y."/>
            <person name="Tangrot J."/>
            <person name="Rosling A."/>
        </authorList>
    </citation>
    <scope>NUCLEOTIDE SEQUENCE</scope>
    <source>
        <strain evidence="1">MA461A</strain>
    </source>
</reference>
<accession>A0ACA9MC52</accession>
<organism evidence="1 2">
    <name type="scientific">Racocetra persica</name>
    <dbReference type="NCBI Taxonomy" id="160502"/>
    <lineage>
        <taxon>Eukaryota</taxon>
        <taxon>Fungi</taxon>
        <taxon>Fungi incertae sedis</taxon>
        <taxon>Mucoromycota</taxon>
        <taxon>Glomeromycotina</taxon>
        <taxon>Glomeromycetes</taxon>
        <taxon>Diversisporales</taxon>
        <taxon>Gigasporaceae</taxon>
        <taxon>Racocetra</taxon>
    </lineage>
</organism>
<evidence type="ECO:0000313" key="2">
    <source>
        <dbReference type="Proteomes" id="UP000789920"/>
    </source>
</evidence>
<comment type="caution">
    <text evidence="1">The sequence shown here is derived from an EMBL/GenBank/DDBJ whole genome shotgun (WGS) entry which is preliminary data.</text>
</comment>
<feature type="non-terminal residue" evidence="1">
    <location>
        <position position="1"/>
    </location>
</feature>
<name>A0ACA9MC52_9GLOM</name>